<dbReference type="GO" id="GO:0016020">
    <property type="term" value="C:membrane"/>
    <property type="evidence" value="ECO:0007669"/>
    <property type="project" value="TreeGrafter"/>
</dbReference>
<dbReference type="PANTHER" id="PTHR23028">
    <property type="entry name" value="ACETYLTRANSFERASE"/>
    <property type="match status" value="1"/>
</dbReference>
<feature type="transmembrane region" description="Helical" evidence="1">
    <location>
        <begin position="218"/>
        <end position="237"/>
    </location>
</feature>
<evidence type="ECO:0000259" key="2">
    <source>
        <dbReference type="Pfam" id="PF01757"/>
    </source>
</evidence>
<feature type="transmembrane region" description="Helical" evidence="1">
    <location>
        <begin position="7"/>
        <end position="25"/>
    </location>
</feature>
<feature type="transmembrane region" description="Helical" evidence="1">
    <location>
        <begin position="71"/>
        <end position="93"/>
    </location>
</feature>
<feature type="transmembrane region" description="Helical" evidence="1">
    <location>
        <begin position="126"/>
        <end position="147"/>
    </location>
</feature>
<sequence length="359" mass="40072">MLGLLRTTLALMVVTFHLLIELSPLGTYSVFGFYLISGYLMTLIMHDNYGYTGSGRLAFAANRLLRLYPSYWLAALGSAALIIGIGPATVLRYHDSLFLPQSLKDYLSNASMLFPAWLPNSVDPRLVPPAWALTVELFFYVAIGLGISKHPRRIKVWLLLSVAYVIGTYLLEAPLRQRYAPIAAGSLPFAVGSALYFLAKEPRVYQLYVRSRLRARHLFIALLANCLLWTVLTVTHPGLYLEIGFYLNIGICALLVYSLAKGDKIAAIPAAADKVIGDFAYPVYLWHWQAGLAVSYLLYGEAFHELSGRGAIVFLTTLLVVAVLSLMTIYLVDIPIQRLRTKIRAMNRPAGRDMPRRLR</sequence>
<proteinExistence type="predicted"/>
<keyword evidence="3" id="KW-0808">Transferase</keyword>
<keyword evidence="1" id="KW-0472">Membrane</keyword>
<dbReference type="PANTHER" id="PTHR23028:SF53">
    <property type="entry name" value="ACYL_TRANSF_3 DOMAIN-CONTAINING PROTEIN"/>
    <property type="match status" value="1"/>
</dbReference>
<evidence type="ECO:0000256" key="1">
    <source>
        <dbReference type="SAM" id="Phobius"/>
    </source>
</evidence>
<organism evidence="3 4">
    <name type="scientific">Methylovulum psychrotolerans</name>
    <dbReference type="NCBI Taxonomy" id="1704499"/>
    <lineage>
        <taxon>Bacteria</taxon>
        <taxon>Pseudomonadati</taxon>
        <taxon>Pseudomonadota</taxon>
        <taxon>Gammaproteobacteria</taxon>
        <taxon>Methylococcales</taxon>
        <taxon>Methylococcaceae</taxon>
        <taxon>Methylovulum</taxon>
    </lineage>
</organism>
<dbReference type="GO" id="GO:0016747">
    <property type="term" value="F:acyltransferase activity, transferring groups other than amino-acyl groups"/>
    <property type="evidence" value="ECO:0007669"/>
    <property type="project" value="InterPro"/>
</dbReference>
<dbReference type="GO" id="GO:0000271">
    <property type="term" value="P:polysaccharide biosynthetic process"/>
    <property type="evidence" value="ECO:0007669"/>
    <property type="project" value="TreeGrafter"/>
</dbReference>
<protein>
    <submittedName>
        <fullName evidence="3">Acyltransferase</fullName>
    </submittedName>
</protein>
<feature type="transmembrane region" description="Helical" evidence="1">
    <location>
        <begin position="179"/>
        <end position="198"/>
    </location>
</feature>
<dbReference type="Pfam" id="PF01757">
    <property type="entry name" value="Acyl_transf_3"/>
    <property type="match status" value="1"/>
</dbReference>
<keyword evidence="3" id="KW-0012">Acyltransferase</keyword>
<feature type="transmembrane region" description="Helical" evidence="1">
    <location>
        <begin position="281"/>
        <end position="299"/>
    </location>
</feature>
<name>A0A1Z4C5J6_9GAMM</name>
<gene>
    <name evidence="3" type="ORF">CEK71_18400</name>
</gene>
<feature type="domain" description="Acyltransferase 3" evidence="2">
    <location>
        <begin position="4"/>
        <end position="324"/>
    </location>
</feature>
<dbReference type="KEGG" id="mpsy:CEK71_18400"/>
<feature type="transmembrane region" description="Helical" evidence="1">
    <location>
        <begin position="31"/>
        <end position="50"/>
    </location>
</feature>
<dbReference type="InterPro" id="IPR050879">
    <property type="entry name" value="Acyltransferase_3"/>
</dbReference>
<keyword evidence="4" id="KW-1185">Reference proteome</keyword>
<dbReference type="RefSeq" id="WP_088621687.1">
    <property type="nucleotide sequence ID" value="NZ_CP022129.1"/>
</dbReference>
<accession>A0A1Z4C5J6</accession>
<dbReference type="InterPro" id="IPR002656">
    <property type="entry name" value="Acyl_transf_3_dom"/>
</dbReference>
<keyword evidence="1" id="KW-1133">Transmembrane helix</keyword>
<dbReference type="AlphaFoldDB" id="A0A1Z4C5J6"/>
<feature type="transmembrane region" description="Helical" evidence="1">
    <location>
        <begin position="154"/>
        <end position="173"/>
    </location>
</feature>
<reference evidence="3 4" key="1">
    <citation type="submission" date="2017-06" db="EMBL/GenBank/DDBJ databases">
        <title>Genome Sequencing of the methanotroph Methylovulum psychrotolerants str. HV10-M2 isolated from a high-altitude environment.</title>
        <authorList>
            <person name="Mateos-Rivera A."/>
        </authorList>
    </citation>
    <scope>NUCLEOTIDE SEQUENCE [LARGE SCALE GENOMIC DNA]</scope>
    <source>
        <strain evidence="3 4">HV10_M2</strain>
    </source>
</reference>
<dbReference type="EMBL" id="CP022129">
    <property type="protein sequence ID" value="ASF48826.1"/>
    <property type="molecule type" value="Genomic_DNA"/>
</dbReference>
<evidence type="ECO:0000313" key="4">
    <source>
        <dbReference type="Proteomes" id="UP000197019"/>
    </source>
</evidence>
<keyword evidence="1" id="KW-0812">Transmembrane</keyword>
<dbReference type="OrthoDB" id="9767863at2"/>
<feature type="transmembrane region" description="Helical" evidence="1">
    <location>
        <begin position="243"/>
        <end position="260"/>
    </location>
</feature>
<evidence type="ECO:0000313" key="3">
    <source>
        <dbReference type="EMBL" id="ASF48826.1"/>
    </source>
</evidence>
<dbReference type="Proteomes" id="UP000197019">
    <property type="component" value="Chromosome"/>
</dbReference>
<feature type="transmembrane region" description="Helical" evidence="1">
    <location>
        <begin position="311"/>
        <end position="332"/>
    </location>
</feature>